<feature type="region of interest" description="Disordered" evidence="1">
    <location>
        <begin position="211"/>
        <end position="256"/>
    </location>
</feature>
<sequence>MGDASRLLVPSRKKERYISASCPYVDCRASIEFQPPTLEAVKKVPASVTTFSVTCVVCGRNFDPPGAPKLLREVRSQGAHDAKGEQGAKRLIGTDEHPIDMSFYDLLGVPASATPADIKKAYRKLAIKLHPDKNPDDPEGEEKFKALAAAYQVLSDPDTRHKYNEFGPSTPGLVNEDAVMDPEEVFGGLFGGERFRDIIGTVSLGREMKEALQKDSSELQAEAEGQTDPGSKLTPEQEAAKEQEAQRLAKEKEVQRQERVNELADKLARKLSIYAESVHTADNETHADEARAGFSEIVRLEAEELKQENFGVELLHAVGFVYTAKSRHYLAAHGMFGTLSGFFHAASSSIHTVRETVSTLHAALELKKVFEELAKAEDEGITEERKKQLEDKAAEKGLRTLFKSAKLEVESIVRDVCDRVLYDEQVSKPLQRLRAEALGLVGDVYTRTEADETPAASS</sequence>
<evidence type="ECO:0000313" key="3">
    <source>
        <dbReference type="EMBL" id="SHO76463.1"/>
    </source>
</evidence>
<name>A0A1M8A217_MALS4</name>
<dbReference type="Pfam" id="PF14308">
    <property type="entry name" value="DnaJ-X"/>
    <property type="match status" value="1"/>
</dbReference>
<dbReference type="Gene3D" id="1.10.287.110">
    <property type="entry name" value="DnaJ domain"/>
    <property type="match status" value="1"/>
</dbReference>
<dbReference type="Proteomes" id="UP000186303">
    <property type="component" value="Chromosome 1"/>
</dbReference>
<dbReference type="InterPro" id="IPR026894">
    <property type="entry name" value="DnaJ_X"/>
</dbReference>
<evidence type="ECO:0000313" key="4">
    <source>
        <dbReference type="Proteomes" id="UP000186303"/>
    </source>
</evidence>
<dbReference type="PANTHER" id="PTHR44924">
    <property type="entry name" value="DNAJ SUBFAMILY A MEMBER 2"/>
    <property type="match status" value="1"/>
</dbReference>
<dbReference type="STRING" id="1230383.A0A1M8A217"/>
<accession>A0A1M8A217</accession>
<dbReference type="EMBL" id="LT671821">
    <property type="protein sequence ID" value="SHO76463.1"/>
    <property type="molecule type" value="Genomic_DNA"/>
</dbReference>
<organism evidence="3 4">
    <name type="scientific">Malassezia sympodialis (strain ATCC 42132)</name>
    <name type="common">Atopic eczema-associated yeast</name>
    <dbReference type="NCBI Taxonomy" id="1230383"/>
    <lineage>
        <taxon>Eukaryota</taxon>
        <taxon>Fungi</taxon>
        <taxon>Dikarya</taxon>
        <taxon>Basidiomycota</taxon>
        <taxon>Ustilaginomycotina</taxon>
        <taxon>Malasseziomycetes</taxon>
        <taxon>Malasseziales</taxon>
        <taxon>Malasseziaceae</taxon>
        <taxon>Malassezia</taxon>
    </lineage>
</organism>
<evidence type="ECO:0000259" key="2">
    <source>
        <dbReference type="PROSITE" id="PS50076"/>
    </source>
</evidence>
<protein>
    <submittedName>
        <fullName evidence="3">Similar to S.cerevisiae protein CAJ1 (Nuclear type II J heat shock protein of the E. coli dnaJ family)</fullName>
    </submittedName>
</protein>
<dbReference type="Pfam" id="PF00226">
    <property type="entry name" value="DnaJ"/>
    <property type="match status" value="1"/>
</dbReference>
<dbReference type="AlphaFoldDB" id="A0A1M8A217"/>
<dbReference type="CDD" id="cd06257">
    <property type="entry name" value="DnaJ"/>
    <property type="match status" value="1"/>
</dbReference>
<dbReference type="InterPro" id="IPR018253">
    <property type="entry name" value="DnaJ_domain_CS"/>
</dbReference>
<gene>
    <name evidence="3" type="ORF">MSYG_0801</name>
</gene>
<dbReference type="OrthoDB" id="552049at2759"/>
<dbReference type="SMART" id="SM00271">
    <property type="entry name" value="DnaJ"/>
    <property type="match status" value="1"/>
</dbReference>
<feature type="compositionally biased region" description="Basic and acidic residues" evidence="1">
    <location>
        <begin position="238"/>
        <end position="256"/>
    </location>
</feature>
<keyword evidence="4" id="KW-1185">Reference proteome</keyword>
<dbReference type="InterPro" id="IPR036869">
    <property type="entry name" value="J_dom_sf"/>
</dbReference>
<keyword evidence="3" id="KW-0346">Stress response</keyword>
<dbReference type="VEuPathDB" id="FungiDB:MSYG_0801"/>
<evidence type="ECO:0000256" key="1">
    <source>
        <dbReference type="SAM" id="MobiDB-lite"/>
    </source>
</evidence>
<proteinExistence type="predicted"/>
<dbReference type="OMA" id="EVFGAMF"/>
<dbReference type="SUPFAM" id="SSF46565">
    <property type="entry name" value="Chaperone J-domain"/>
    <property type="match status" value="1"/>
</dbReference>
<dbReference type="PANTHER" id="PTHR44924:SF1">
    <property type="entry name" value="DNAJ SUBFAMILY A MEMBER 2"/>
    <property type="match status" value="1"/>
</dbReference>
<feature type="domain" description="J" evidence="2">
    <location>
        <begin position="102"/>
        <end position="167"/>
    </location>
</feature>
<dbReference type="InterPro" id="IPR001623">
    <property type="entry name" value="DnaJ_domain"/>
</dbReference>
<dbReference type="PROSITE" id="PS50076">
    <property type="entry name" value="DNAJ_2"/>
    <property type="match status" value="1"/>
</dbReference>
<dbReference type="PROSITE" id="PS00636">
    <property type="entry name" value="DNAJ_1"/>
    <property type="match status" value="1"/>
</dbReference>
<reference evidence="4" key="1">
    <citation type="journal article" date="2017" name="Nucleic Acids Res.">
        <title>Proteogenomics produces comprehensive and highly accurate protein-coding gene annotation in a complete genome assembly of Malassezia sympodialis.</title>
        <authorList>
            <person name="Zhu Y."/>
            <person name="Engstroem P.G."/>
            <person name="Tellgren-Roth C."/>
            <person name="Baudo C.D."/>
            <person name="Kennell J.C."/>
            <person name="Sun S."/>
            <person name="Billmyre R.B."/>
            <person name="Schroeder M.S."/>
            <person name="Andersson A."/>
            <person name="Holm T."/>
            <person name="Sigurgeirsson B."/>
            <person name="Wu G."/>
            <person name="Sankaranarayanan S.R."/>
            <person name="Siddharthan R."/>
            <person name="Sanyal K."/>
            <person name="Lundeberg J."/>
            <person name="Nystedt B."/>
            <person name="Boekhout T."/>
            <person name="Dawson T.L. Jr."/>
            <person name="Heitman J."/>
            <person name="Scheynius A."/>
            <person name="Lehtioe J."/>
        </authorList>
    </citation>
    <scope>NUCLEOTIDE SEQUENCE [LARGE SCALE GENOMIC DNA]</scope>
    <source>
        <strain evidence="4">ATCC 42132</strain>
    </source>
</reference>
<dbReference type="PRINTS" id="PR00625">
    <property type="entry name" value="JDOMAIN"/>
</dbReference>